<comment type="caution">
    <text evidence="3">The sequence shown here is derived from an EMBL/GenBank/DDBJ whole genome shotgun (WGS) entry which is preliminary data.</text>
</comment>
<reference evidence="3" key="1">
    <citation type="submission" date="2023-06" db="EMBL/GenBank/DDBJ databases">
        <title>Genome-scale phylogeny and comparative genomics of the fungal order Sordariales.</title>
        <authorList>
            <consortium name="Lawrence Berkeley National Laboratory"/>
            <person name="Hensen N."/>
            <person name="Bonometti L."/>
            <person name="Westerberg I."/>
            <person name="Brannstrom I.O."/>
            <person name="Guillou S."/>
            <person name="Cros-Aarteil S."/>
            <person name="Calhoun S."/>
            <person name="Haridas S."/>
            <person name="Kuo A."/>
            <person name="Mondo S."/>
            <person name="Pangilinan J."/>
            <person name="Riley R."/>
            <person name="LaButti K."/>
            <person name="Andreopoulos B."/>
            <person name="Lipzen A."/>
            <person name="Chen C."/>
            <person name="Yanf M."/>
            <person name="Daum C."/>
            <person name="Ng V."/>
            <person name="Clum A."/>
            <person name="Steindorff A."/>
            <person name="Ohm R."/>
            <person name="Martin F."/>
            <person name="Silar P."/>
            <person name="Natvig D."/>
            <person name="Lalanne C."/>
            <person name="Gautier V."/>
            <person name="Ament-velasquez S.L."/>
            <person name="Kruys A."/>
            <person name="Hutchinson M.I."/>
            <person name="Powell A.J."/>
            <person name="Barry K."/>
            <person name="Miller A.N."/>
            <person name="Grigoriev I.V."/>
            <person name="Debuchy R."/>
            <person name="Gladieux P."/>
            <person name="Thoren M.H."/>
            <person name="Johannesson H."/>
        </authorList>
    </citation>
    <scope>NUCLEOTIDE SEQUENCE</scope>
    <source>
        <strain evidence="3">SMH2392-1A</strain>
    </source>
</reference>
<evidence type="ECO:0000313" key="4">
    <source>
        <dbReference type="Proteomes" id="UP001172101"/>
    </source>
</evidence>
<feature type="transmembrane region" description="Helical" evidence="2">
    <location>
        <begin position="12"/>
        <end position="32"/>
    </location>
</feature>
<keyword evidence="2" id="KW-1133">Transmembrane helix</keyword>
<feature type="compositionally biased region" description="Polar residues" evidence="1">
    <location>
        <begin position="255"/>
        <end position="284"/>
    </location>
</feature>
<feature type="compositionally biased region" description="Polar residues" evidence="1">
    <location>
        <begin position="122"/>
        <end position="134"/>
    </location>
</feature>
<protein>
    <submittedName>
        <fullName evidence="3">Uncharacterized protein</fullName>
    </submittedName>
</protein>
<sequence length="284" mass="31990">MYRLRPGRRHPFLATIYAISLYSQALVIPAIWRSVKTQIGRTEATDYVNHTVAFAYPAIHRSLGPFISSSFPVSDDAINDSGHSLQYVGISYRQGLGYPRHPELSSRANGGNAESPKANNPLYHSQSPRGSSSNEAEKLLNSRNPPRKDEDRTKTGDNKGYLPLAKRSRGREGTLYRDSAHESDSDDDEGELAGAEPPVQPSDSQDRNSQRNIGCHRYYDTNNEEDYRLIKDSDAEHSWDNDVVQPRRRKRRRISTSILASGGTAVQQQTHYADSRSRQIQRSF</sequence>
<dbReference type="RefSeq" id="XP_060290118.1">
    <property type="nucleotide sequence ID" value="XM_060440576.1"/>
</dbReference>
<evidence type="ECO:0000256" key="2">
    <source>
        <dbReference type="SAM" id="Phobius"/>
    </source>
</evidence>
<gene>
    <name evidence="3" type="ORF">B0T26DRAFT_680963</name>
</gene>
<name>A0AA39ZT99_9PEZI</name>
<feature type="compositionally biased region" description="Basic and acidic residues" evidence="1">
    <location>
        <begin position="170"/>
        <end position="183"/>
    </location>
</feature>
<dbReference type="GeneID" id="85323846"/>
<accession>A0AA39ZT99</accession>
<feature type="region of interest" description="Disordered" evidence="1">
    <location>
        <begin position="99"/>
        <end position="219"/>
    </location>
</feature>
<feature type="compositionally biased region" description="Basic and acidic residues" evidence="1">
    <location>
        <begin position="135"/>
        <end position="157"/>
    </location>
</feature>
<evidence type="ECO:0000256" key="1">
    <source>
        <dbReference type="SAM" id="MobiDB-lite"/>
    </source>
</evidence>
<dbReference type="Proteomes" id="UP001172101">
    <property type="component" value="Unassembled WGS sequence"/>
</dbReference>
<evidence type="ECO:0000313" key="3">
    <source>
        <dbReference type="EMBL" id="KAK0703259.1"/>
    </source>
</evidence>
<dbReference type="EMBL" id="JAUIRO010000008">
    <property type="protein sequence ID" value="KAK0703259.1"/>
    <property type="molecule type" value="Genomic_DNA"/>
</dbReference>
<keyword evidence="4" id="KW-1185">Reference proteome</keyword>
<dbReference type="AlphaFoldDB" id="A0AA39ZT99"/>
<feature type="region of interest" description="Disordered" evidence="1">
    <location>
        <begin position="241"/>
        <end position="284"/>
    </location>
</feature>
<keyword evidence="2" id="KW-0812">Transmembrane</keyword>
<organism evidence="3 4">
    <name type="scientific">Lasiosphaeria miniovina</name>
    <dbReference type="NCBI Taxonomy" id="1954250"/>
    <lineage>
        <taxon>Eukaryota</taxon>
        <taxon>Fungi</taxon>
        <taxon>Dikarya</taxon>
        <taxon>Ascomycota</taxon>
        <taxon>Pezizomycotina</taxon>
        <taxon>Sordariomycetes</taxon>
        <taxon>Sordariomycetidae</taxon>
        <taxon>Sordariales</taxon>
        <taxon>Lasiosphaeriaceae</taxon>
        <taxon>Lasiosphaeria</taxon>
    </lineage>
</organism>
<proteinExistence type="predicted"/>
<keyword evidence="2" id="KW-0472">Membrane</keyword>